<organism evidence="3 4">
    <name type="scientific">Frisingicoccus caecimuris</name>
    <dbReference type="NCBI Taxonomy" id="1796636"/>
    <lineage>
        <taxon>Bacteria</taxon>
        <taxon>Bacillati</taxon>
        <taxon>Bacillota</taxon>
        <taxon>Clostridia</taxon>
        <taxon>Lachnospirales</taxon>
        <taxon>Lachnospiraceae</taxon>
        <taxon>Frisingicoccus</taxon>
    </lineage>
</organism>
<dbReference type="GO" id="GO:0051301">
    <property type="term" value="P:cell division"/>
    <property type="evidence" value="ECO:0007669"/>
    <property type="project" value="UniProtKB-KW"/>
</dbReference>
<comment type="caution">
    <text evidence="3">The sequence shown here is derived from an EMBL/GenBank/DDBJ whole genome shotgun (WGS) entry which is preliminary data.</text>
</comment>
<proteinExistence type="inferred from homology"/>
<protein>
    <submittedName>
        <fullName evidence="3">Cell division topological specificity factor</fullName>
    </submittedName>
</protein>
<dbReference type="EMBL" id="SLXA01000001">
    <property type="protein sequence ID" value="TCO86281.1"/>
    <property type="molecule type" value="Genomic_DNA"/>
</dbReference>
<keyword evidence="3" id="KW-0132">Cell division</keyword>
<dbReference type="AlphaFoldDB" id="A0A4R2LF62"/>
<reference evidence="3 4" key="1">
    <citation type="submission" date="2019-03" db="EMBL/GenBank/DDBJ databases">
        <title>Genomic Encyclopedia of Type Strains, Phase IV (KMG-IV): sequencing the most valuable type-strain genomes for metagenomic binning, comparative biology and taxonomic classification.</title>
        <authorList>
            <person name="Goeker M."/>
        </authorList>
    </citation>
    <scope>NUCLEOTIDE SEQUENCE [LARGE SCALE GENOMIC DNA]</scope>
    <source>
        <strain evidence="3 4">DSM 28559</strain>
    </source>
</reference>
<dbReference type="GO" id="GO:0032955">
    <property type="term" value="P:regulation of division septum assembly"/>
    <property type="evidence" value="ECO:0007669"/>
    <property type="project" value="InterPro"/>
</dbReference>
<keyword evidence="3" id="KW-0131">Cell cycle</keyword>
<name>A0A4R2LF62_9FIRM</name>
<evidence type="ECO:0000256" key="1">
    <source>
        <dbReference type="ARBA" id="ARBA00008168"/>
    </source>
</evidence>
<dbReference type="Pfam" id="PF03776">
    <property type="entry name" value="MinE"/>
    <property type="match status" value="1"/>
</dbReference>
<comment type="function">
    <text evidence="2">Prevents the cell division inhibition by proteins MinC and MinD at internal division sites while permitting inhibition at polar sites. This ensures cell division at the proper site by restricting the formation of a division septum at the midpoint of the long axis of the cell.</text>
</comment>
<evidence type="ECO:0000256" key="2">
    <source>
        <dbReference type="ARBA" id="ARBA00025265"/>
    </source>
</evidence>
<keyword evidence="4" id="KW-1185">Reference proteome</keyword>
<accession>A0A4R2LF62</accession>
<evidence type="ECO:0000313" key="4">
    <source>
        <dbReference type="Proteomes" id="UP000295711"/>
    </source>
</evidence>
<dbReference type="Proteomes" id="UP000295711">
    <property type="component" value="Unassembled WGS sequence"/>
</dbReference>
<dbReference type="InterPro" id="IPR036707">
    <property type="entry name" value="MinE_sf"/>
</dbReference>
<comment type="similarity">
    <text evidence="1">Belongs to the MinE family.</text>
</comment>
<dbReference type="InterPro" id="IPR005527">
    <property type="entry name" value="MinE"/>
</dbReference>
<evidence type="ECO:0000313" key="3">
    <source>
        <dbReference type="EMBL" id="TCO86281.1"/>
    </source>
</evidence>
<sequence length="111" mass="12373">MVSSLDTIPRERVGEIYMGWFSGLQRKKKKGSGAVAKQRLKTLLISDRADCSADLINGIKGDIGLTLSKYMEVDVDHMEVNILQSERALRSDGSMMLVARVPFKEINKVIC</sequence>
<gene>
    <name evidence="3" type="ORF">EV212_10161</name>
</gene>
<dbReference type="Gene3D" id="3.30.1070.10">
    <property type="entry name" value="Cell division topological specificity factor MinE"/>
    <property type="match status" value="1"/>
</dbReference>